<evidence type="ECO:0000313" key="3">
    <source>
        <dbReference type="Proteomes" id="UP000472270"/>
    </source>
</evidence>
<dbReference type="InterPro" id="IPR053054">
    <property type="entry name" value="DNA_repair-scaffolding"/>
</dbReference>
<dbReference type="PANTHER" id="PTHR34347:SF1">
    <property type="entry name" value="DNA REPAIR-SCAFFOLDING PROTEIN"/>
    <property type="match status" value="1"/>
</dbReference>
<organism evidence="2 3">
    <name type="scientific">Sinocyclocheilus rhinocerous</name>
    <dbReference type="NCBI Taxonomy" id="307959"/>
    <lineage>
        <taxon>Eukaryota</taxon>
        <taxon>Metazoa</taxon>
        <taxon>Chordata</taxon>
        <taxon>Craniata</taxon>
        <taxon>Vertebrata</taxon>
        <taxon>Euteleostomi</taxon>
        <taxon>Actinopterygii</taxon>
        <taxon>Neopterygii</taxon>
        <taxon>Teleostei</taxon>
        <taxon>Ostariophysi</taxon>
        <taxon>Cypriniformes</taxon>
        <taxon>Cyprinidae</taxon>
        <taxon>Cyprininae</taxon>
        <taxon>Sinocyclocheilus</taxon>
    </lineage>
</organism>
<dbReference type="GO" id="GO:0000228">
    <property type="term" value="C:nuclear chromosome"/>
    <property type="evidence" value="ECO:0007669"/>
    <property type="project" value="TreeGrafter"/>
</dbReference>
<proteinExistence type="predicted"/>
<evidence type="ECO:0000259" key="1">
    <source>
        <dbReference type="Pfam" id="PF14951"/>
    </source>
</evidence>
<dbReference type="GO" id="GO:0070202">
    <property type="term" value="P:regulation of establishment of protein localization to chromosome"/>
    <property type="evidence" value="ECO:0007669"/>
    <property type="project" value="TreeGrafter"/>
</dbReference>
<dbReference type="GO" id="GO:0000724">
    <property type="term" value="P:double-strand break repair via homologous recombination"/>
    <property type="evidence" value="ECO:0007669"/>
    <property type="project" value="TreeGrafter"/>
</dbReference>
<sequence length="81" mass="9338">MCVGVLVSRKGFLCLACGAVMDEPTTKMELEVFLSCSSLSHCTVKIKVRSDSFMTYKCYRILIFVTEKSRSRFLFILFFFK</sequence>
<keyword evidence="3" id="KW-1185">Reference proteome</keyword>
<protein>
    <recommendedName>
        <fullName evidence="1">DUF4503 domain-containing protein</fullName>
    </recommendedName>
</protein>
<dbReference type="AlphaFoldDB" id="A0A673LL14"/>
<dbReference type="GO" id="GO:0005654">
    <property type="term" value="C:nucleoplasm"/>
    <property type="evidence" value="ECO:0007669"/>
    <property type="project" value="TreeGrafter"/>
</dbReference>
<evidence type="ECO:0000313" key="2">
    <source>
        <dbReference type="Ensembl" id="ENSSRHP00000078061.1"/>
    </source>
</evidence>
<name>A0A673LL14_9TELE</name>
<dbReference type="Proteomes" id="UP000472270">
    <property type="component" value="Unassembled WGS sequence"/>
</dbReference>
<dbReference type="Pfam" id="PF14951">
    <property type="entry name" value="DUF4503"/>
    <property type="match status" value="1"/>
</dbReference>
<feature type="domain" description="DUF4503" evidence="1">
    <location>
        <begin position="9"/>
        <end position="54"/>
    </location>
</feature>
<dbReference type="Ensembl" id="ENSSRHT00000080178.1">
    <property type="protein sequence ID" value="ENSSRHP00000078061.1"/>
    <property type="gene ID" value="ENSSRHG00000038714.1"/>
</dbReference>
<dbReference type="PANTHER" id="PTHR34347">
    <property type="entry name" value="DNA REPAIR-SCAFFOLDING PROTEIN SPIDR"/>
    <property type="match status" value="1"/>
</dbReference>
<accession>A0A673LL14</accession>
<reference evidence="2" key="1">
    <citation type="submission" date="2025-08" db="UniProtKB">
        <authorList>
            <consortium name="Ensembl"/>
        </authorList>
    </citation>
    <scope>IDENTIFICATION</scope>
</reference>
<dbReference type="InterPro" id="IPR028032">
    <property type="entry name" value="DUF4503"/>
</dbReference>
<reference evidence="2" key="2">
    <citation type="submission" date="2025-09" db="UniProtKB">
        <authorList>
            <consortium name="Ensembl"/>
        </authorList>
    </citation>
    <scope>IDENTIFICATION</scope>
</reference>